<evidence type="ECO:0000313" key="3">
    <source>
        <dbReference type="Proteomes" id="UP000228740"/>
    </source>
</evidence>
<dbReference type="EMBL" id="PGFD01000001">
    <property type="protein sequence ID" value="PJJ67675.1"/>
    <property type="molecule type" value="Genomic_DNA"/>
</dbReference>
<organism evidence="2 3">
    <name type="scientific">Chryseobacterium geocarposphaerae</name>
    <dbReference type="NCBI Taxonomy" id="1416776"/>
    <lineage>
        <taxon>Bacteria</taxon>
        <taxon>Pseudomonadati</taxon>
        <taxon>Bacteroidota</taxon>
        <taxon>Flavobacteriia</taxon>
        <taxon>Flavobacteriales</taxon>
        <taxon>Weeksellaceae</taxon>
        <taxon>Chryseobacterium group</taxon>
        <taxon>Chryseobacterium</taxon>
    </lineage>
</organism>
<accession>A0A2M9CA17</accession>
<keyword evidence="3" id="KW-1185">Reference proteome</keyword>
<dbReference type="AlphaFoldDB" id="A0A2M9CA17"/>
<feature type="signal peptide" evidence="1">
    <location>
        <begin position="1"/>
        <end position="19"/>
    </location>
</feature>
<proteinExistence type="predicted"/>
<gene>
    <name evidence="2" type="ORF">CLV73_1693</name>
</gene>
<name>A0A2M9CA17_9FLAO</name>
<comment type="caution">
    <text evidence="2">The sequence shown here is derived from an EMBL/GenBank/DDBJ whole genome shotgun (WGS) entry which is preliminary data.</text>
</comment>
<keyword evidence="1" id="KW-0732">Signal</keyword>
<feature type="chain" id="PRO_5014708820" evidence="1">
    <location>
        <begin position="20"/>
        <end position="190"/>
    </location>
</feature>
<dbReference type="Proteomes" id="UP000228740">
    <property type="component" value="Unassembled WGS sequence"/>
</dbReference>
<protein>
    <submittedName>
        <fullName evidence="2">Uncharacterized protein</fullName>
    </submittedName>
</protein>
<sequence length="190" mass="20579">MKKLLTLLLASGSIYFINAQGPPYAATDEMQILNYSKFMMGGHVSATNNGSFPALSGPFSDNIYPVGDPLGRNITSYRKYMNSHLSSVPINNWWIATAATTSYLTLPSISPALNTPFGTLTGWGGMQVEYWEPNNGLPSGGFSVNYDARIESPGGTHMILTYPMTYSDANISVTSFYTGGTNNDYIVVIS</sequence>
<evidence type="ECO:0000256" key="1">
    <source>
        <dbReference type="SAM" id="SignalP"/>
    </source>
</evidence>
<reference evidence="2 3" key="1">
    <citation type="submission" date="2017-11" db="EMBL/GenBank/DDBJ databases">
        <title>Genomic Encyclopedia of Archaeal and Bacterial Type Strains, Phase II (KMG-II): From Individual Species to Whole Genera.</title>
        <authorList>
            <person name="Goeker M."/>
        </authorList>
    </citation>
    <scope>NUCLEOTIDE SEQUENCE [LARGE SCALE GENOMIC DNA]</scope>
    <source>
        <strain evidence="2 3">DSM 27617</strain>
    </source>
</reference>
<evidence type="ECO:0000313" key="2">
    <source>
        <dbReference type="EMBL" id="PJJ67675.1"/>
    </source>
</evidence>